<reference evidence="1 2" key="1">
    <citation type="journal article" date="2010" name="PLoS Biol.">
        <title>Multi-platform next-generation sequencing of the domestic turkey (Meleagris gallopavo): genome assembly and analysis.</title>
        <authorList>
            <person name="Dalloul R.A."/>
            <person name="Long J.A."/>
            <person name="Zimin A.V."/>
            <person name="Aslam L."/>
            <person name="Beal K."/>
            <person name="Blomberg L.A."/>
            <person name="Bouffard P."/>
            <person name="Burt D.W."/>
            <person name="Crasta O."/>
            <person name="Crooijmans R.P."/>
            <person name="Cooper K."/>
            <person name="Coulombe R.A."/>
            <person name="De S."/>
            <person name="Delany M.E."/>
            <person name="Dodgson J.B."/>
            <person name="Dong J.J."/>
            <person name="Evans C."/>
            <person name="Frederickson K.M."/>
            <person name="Flicek P."/>
            <person name="Florea L."/>
            <person name="Folkerts O."/>
            <person name="Groenen M.A."/>
            <person name="Harkins T.T."/>
            <person name="Herrero J."/>
            <person name="Hoffmann S."/>
            <person name="Megens H.J."/>
            <person name="Jiang A."/>
            <person name="de Jong P."/>
            <person name="Kaiser P."/>
            <person name="Kim H."/>
            <person name="Kim K.W."/>
            <person name="Kim S."/>
            <person name="Langenberger D."/>
            <person name="Lee M.K."/>
            <person name="Lee T."/>
            <person name="Mane S."/>
            <person name="Marcais G."/>
            <person name="Marz M."/>
            <person name="McElroy A.P."/>
            <person name="Modise T."/>
            <person name="Nefedov M."/>
            <person name="Notredame C."/>
            <person name="Paton I.R."/>
            <person name="Payne W.S."/>
            <person name="Pertea G."/>
            <person name="Prickett D."/>
            <person name="Puiu D."/>
            <person name="Qioa D."/>
            <person name="Raineri E."/>
            <person name="Ruffier M."/>
            <person name="Salzberg S.L."/>
            <person name="Schatz M.C."/>
            <person name="Scheuring C."/>
            <person name="Schmidt C.J."/>
            <person name="Schroeder S."/>
            <person name="Searle S.M."/>
            <person name="Smith E.J."/>
            <person name="Smith J."/>
            <person name="Sonstegard T.S."/>
            <person name="Stadler P.F."/>
            <person name="Tafer H."/>
            <person name="Tu Z.J."/>
            <person name="Van Tassell C.P."/>
            <person name="Vilella A.J."/>
            <person name="Williams K.P."/>
            <person name="Yorke J.A."/>
            <person name="Zhang L."/>
            <person name="Zhang H.B."/>
            <person name="Zhang X."/>
            <person name="Zhang Y."/>
            <person name="Reed K.M."/>
        </authorList>
    </citation>
    <scope>NUCLEOTIDE SEQUENCE [LARGE SCALE GENOMIC DNA]</scope>
</reference>
<proteinExistence type="predicted"/>
<reference evidence="1" key="3">
    <citation type="submission" date="2025-09" db="UniProtKB">
        <authorList>
            <consortium name="Ensembl"/>
        </authorList>
    </citation>
    <scope>IDENTIFICATION</scope>
</reference>
<dbReference type="Ensembl" id="ENSMGAT00000032122.1">
    <property type="protein sequence ID" value="ENSMGAP00000022409.1"/>
    <property type="gene ID" value="ENSMGAG00000017939.1"/>
</dbReference>
<evidence type="ECO:0000313" key="1">
    <source>
        <dbReference type="Ensembl" id="ENSMGAP00000022409.1"/>
    </source>
</evidence>
<sequence>CKFLHFHLGGGVKVCLFLPFPAPSPSFVSGGTVDATGPPGGLHKWGPQGRRPAGAGRELGLFSLEKRRLRGELIAAFST</sequence>
<dbReference type="AlphaFoldDB" id="A0A803XSB3"/>
<organism evidence="1 2">
    <name type="scientific">Meleagris gallopavo</name>
    <name type="common">Wild turkey</name>
    <dbReference type="NCBI Taxonomy" id="9103"/>
    <lineage>
        <taxon>Eukaryota</taxon>
        <taxon>Metazoa</taxon>
        <taxon>Chordata</taxon>
        <taxon>Craniata</taxon>
        <taxon>Vertebrata</taxon>
        <taxon>Euteleostomi</taxon>
        <taxon>Archelosauria</taxon>
        <taxon>Archosauria</taxon>
        <taxon>Dinosauria</taxon>
        <taxon>Saurischia</taxon>
        <taxon>Theropoda</taxon>
        <taxon>Coelurosauria</taxon>
        <taxon>Aves</taxon>
        <taxon>Neognathae</taxon>
        <taxon>Galloanserae</taxon>
        <taxon>Galliformes</taxon>
        <taxon>Phasianidae</taxon>
        <taxon>Meleagridinae</taxon>
        <taxon>Meleagris</taxon>
    </lineage>
</organism>
<dbReference type="InParanoid" id="A0A803XSB3"/>
<name>A0A803XSB3_MELGA</name>
<accession>A0A803XSB3</accession>
<keyword evidence="2" id="KW-1185">Reference proteome</keyword>
<protein>
    <submittedName>
        <fullName evidence="1">Uncharacterized protein</fullName>
    </submittedName>
</protein>
<dbReference type="Proteomes" id="UP000001645">
    <property type="component" value="Chromosome 20"/>
</dbReference>
<reference evidence="1" key="2">
    <citation type="submission" date="2025-08" db="UniProtKB">
        <authorList>
            <consortium name="Ensembl"/>
        </authorList>
    </citation>
    <scope>IDENTIFICATION</scope>
</reference>
<evidence type="ECO:0000313" key="2">
    <source>
        <dbReference type="Proteomes" id="UP000001645"/>
    </source>
</evidence>